<comment type="caution">
    <text evidence="3">The sequence shown here is derived from an EMBL/GenBank/DDBJ whole genome shotgun (WGS) entry which is preliminary data.</text>
</comment>
<dbReference type="InterPro" id="IPR023213">
    <property type="entry name" value="CAT-like_dom_sf"/>
</dbReference>
<dbReference type="Pfam" id="PF00501">
    <property type="entry name" value="AMP-binding"/>
    <property type="match status" value="1"/>
</dbReference>
<dbReference type="InterPro" id="IPR001242">
    <property type="entry name" value="Condensation_dom"/>
</dbReference>
<dbReference type="Gene3D" id="3.40.50.980">
    <property type="match status" value="2"/>
</dbReference>
<dbReference type="Gene3D" id="3.30.559.10">
    <property type="entry name" value="Chloramphenicol acetyltransferase-like domain"/>
    <property type="match status" value="1"/>
</dbReference>
<dbReference type="CDD" id="cd19543">
    <property type="entry name" value="DCL_NRPS"/>
    <property type="match status" value="1"/>
</dbReference>
<sequence>REYEGMLRSLEEIVAHCAAPRAGGRTPSDFPLARLDQAAVDRVVGDGRGVEDVYPLTPMQAGMLFHSLMDPQGRTYVNQVQVVLHGVTDPHALAEAWQRTADANAILRTRLVWQETAEPLQVVERRAVVPVTHHDWTGWTAERRARETEALLDADRAAGIDLGAAPLMRLALIRLAPDRVRMVWTFHHVLLDGWSAAQVFDEVCERYAALTAGRRPQVPDRAPFARYLEWLAAQDTARAERHWRDTLAGFAVPTELPRDRRPADAHRASSSGTVRVALGQEVSARLRDTAQRAGLTVNTVLQGAWGLLLHHYGGGDDVVFGTTVSGRPAELPGVTSMVGLFINTLPTRLRIDRRRPLLEWLREVQAAQSESRRHDFVSLAQLQSWSEVPGGVSLFDSIVVFENYPFDAGALARHGLAVEQERDVEPTNYPLSVVVAPGDDVTVTLDYDPAVFDATTVEGIGASLRTLLTQFAAADDDEAAGRRLADLAPLEPADGRRLLDRLAGPGAKLPRHTVPDAFAAQAARTPDAPAVSAGADHLTYRQLDERANRLARMLIEAGAGPERFVALALPRTADLIVALLAVLKSGAAYLPVDPGHPAERIAFLFEDVRPDAVITCAETSARLPDGPYTRIALDDPACAGRLAAASAAPVGDGERRARLLPDHPAYVIHTSGSTGRPKGVVVSHASVVALTDWAAAEFTGRGLAHVVASTSLN</sequence>
<accession>A0ABX3Y6E4</accession>
<dbReference type="Gene3D" id="3.30.559.30">
    <property type="entry name" value="Nonribosomal peptide synthetase, condensation domain"/>
    <property type="match status" value="1"/>
</dbReference>
<feature type="domain" description="Condensation" evidence="2">
    <location>
        <begin position="50"/>
        <end position="474"/>
    </location>
</feature>
<dbReference type="PANTHER" id="PTHR45527">
    <property type="entry name" value="NONRIBOSOMAL PEPTIDE SYNTHETASE"/>
    <property type="match status" value="1"/>
</dbReference>
<gene>
    <name evidence="3" type="ORF">OQI_38660</name>
</gene>
<dbReference type="InterPro" id="IPR000873">
    <property type="entry name" value="AMP-dep_synth/lig_dom"/>
</dbReference>
<dbReference type="PROSITE" id="PS00455">
    <property type="entry name" value="AMP_BINDING"/>
    <property type="match status" value="1"/>
</dbReference>
<evidence type="ECO:0008006" key="5">
    <source>
        <dbReference type="Google" id="ProtNLM"/>
    </source>
</evidence>
<name>A0ABX3Y6E4_9ACTN</name>
<feature type="non-terminal residue" evidence="3">
    <location>
        <position position="1"/>
    </location>
</feature>
<feature type="domain" description="AMP-dependent synthetase/ligase" evidence="1">
    <location>
        <begin position="518"/>
        <end position="694"/>
    </location>
</feature>
<dbReference type="Pfam" id="PF00668">
    <property type="entry name" value="Condensation"/>
    <property type="match status" value="1"/>
</dbReference>
<protein>
    <recommendedName>
        <fullName evidence="5">Non-ribosomal peptide synthetase</fullName>
    </recommendedName>
</protein>
<organism evidence="3 4">
    <name type="scientific">Streptomyces pharetrae CZA14</name>
    <dbReference type="NCBI Taxonomy" id="1144883"/>
    <lineage>
        <taxon>Bacteria</taxon>
        <taxon>Bacillati</taxon>
        <taxon>Actinomycetota</taxon>
        <taxon>Actinomycetes</taxon>
        <taxon>Kitasatosporales</taxon>
        <taxon>Streptomycetaceae</taxon>
        <taxon>Streptomyces</taxon>
    </lineage>
</organism>
<dbReference type="RefSeq" id="WP_143659926.1">
    <property type="nucleotide sequence ID" value="NZ_MRYD01000534.1"/>
</dbReference>
<keyword evidence="4" id="KW-1185">Reference proteome</keyword>
<reference evidence="3 4" key="1">
    <citation type="submission" date="2016-12" db="EMBL/GenBank/DDBJ databases">
        <title>Genome Mining:The Detection of Biosynthetic Gene Clusters to Aid in the Expression of Curamycin A produced by Streptomyces sp. strain CZA14.</title>
        <authorList>
            <person name="Durrell K.A."/>
            <person name="Kirby B.M."/>
            <person name="Khan W."/>
            <person name="Mthethwa T."/>
            <person name="Le Roes-Hill M."/>
        </authorList>
    </citation>
    <scope>NUCLEOTIDE SEQUENCE [LARGE SCALE GENOMIC DNA]</scope>
    <source>
        <strain evidence="3 4">CZA14</strain>
    </source>
</reference>
<dbReference type="InterPro" id="IPR020845">
    <property type="entry name" value="AMP-binding_CS"/>
</dbReference>
<evidence type="ECO:0000313" key="3">
    <source>
        <dbReference type="EMBL" id="OSZ55413.1"/>
    </source>
</evidence>
<dbReference type="SUPFAM" id="SSF52777">
    <property type="entry name" value="CoA-dependent acyltransferases"/>
    <property type="match status" value="2"/>
</dbReference>
<dbReference type="PANTHER" id="PTHR45527:SF1">
    <property type="entry name" value="FATTY ACID SYNTHASE"/>
    <property type="match status" value="1"/>
</dbReference>
<dbReference type="SUPFAM" id="SSF56801">
    <property type="entry name" value="Acetyl-CoA synthetase-like"/>
    <property type="match status" value="1"/>
</dbReference>
<evidence type="ECO:0000259" key="1">
    <source>
        <dbReference type="Pfam" id="PF00501"/>
    </source>
</evidence>
<feature type="non-terminal residue" evidence="3">
    <location>
        <position position="713"/>
    </location>
</feature>
<dbReference type="Proteomes" id="UP000194266">
    <property type="component" value="Unassembled WGS sequence"/>
</dbReference>
<proteinExistence type="predicted"/>
<evidence type="ECO:0000259" key="2">
    <source>
        <dbReference type="Pfam" id="PF00668"/>
    </source>
</evidence>
<evidence type="ECO:0000313" key="4">
    <source>
        <dbReference type="Proteomes" id="UP000194266"/>
    </source>
</evidence>
<dbReference type="EMBL" id="MRYD01000534">
    <property type="protein sequence ID" value="OSZ55413.1"/>
    <property type="molecule type" value="Genomic_DNA"/>
</dbReference>